<sequence length="62" mass="6968">MISTLNPKFYLSCKKRIFNTRRPHPPPTPPLTLPLLEDKEPPLAAVGPSADDHRHPPISTME</sequence>
<protein>
    <submittedName>
        <fullName evidence="1">Uncharacterized protein</fullName>
    </submittedName>
</protein>
<proteinExistence type="predicted"/>
<dbReference type="Proteomes" id="UP001062846">
    <property type="component" value="Chromosome 13"/>
</dbReference>
<gene>
    <name evidence="1" type="ORF">RHMOL_Rhmol13G0140200</name>
</gene>
<accession>A0ACC0L805</accession>
<keyword evidence="2" id="KW-1185">Reference proteome</keyword>
<dbReference type="EMBL" id="CM046400">
    <property type="protein sequence ID" value="KAI8524303.1"/>
    <property type="molecule type" value="Genomic_DNA"/>
</dbReference>
<comment type="caution">
    <text evidence="1">The sequence shown here is derived from an EMBL/GenBank/DDBJ whole genome shotgun (WGS) entry which is preliminary data.</text>
</comment>
<organism evidence="1 2">
    <name type="scientific">Rhododendron molle</name>
    <name type="common">Chinese azalea</name>
    <name type="synonym">Azalea mollis</name>
    <dbReference type="NCBI Taxonomy" id="49168"/>
    <lineage>
        <taxon>Eukaryota</taxon>
        <taxon>Viridiplantae</taxon>
        <taxon>Streptophyta</taxon>
        <taxon>Embryophyta</taxon>
        <taxon>Tracheophyta</taxon>
        <taxon>Spermatophyta</taxon>
        <taxon>Magnoliopsida</taxon>
        <taxon>eudicotyledons</taxon>
        <taxon>Gunneridae</taxon>
        <taxon>Pentapetalae</taxon>
        <taxon>asterids</taxon>
        <taxon>Ericales</taxon>
        <taxon>Ericaceae</taxon>
        <taxon>Ericoideae</taxon>
        <taxon>Rhodoreae</taxon>
        <taxon>Rhododendron</taxon>
    </lineage>
</organism>
<evidence type="ECO:0000313" key="1">
    <source>
        <dbReference type="EMBL" id="KAI8524303.1"/>
    </source>
</evidence>
<name>A0ACC0L805_RHOML</name>
<reference evidence="1" key="1">
    <citation type="submission" date="2022-02" db="EMBL/GenBank/DDBJ databases">
        <title>Plant Genome Project.</title>
        <authorList>
            <person name="Zhang R.-G."/>
        </authorList>
    </citation>
    <scope>NUCLEOTIDE SEQUENCE</scope>
    <source>
        <strain evidence="1">AT1</strain>
    </source>
</reference>
<evidence type="ECO:0000313" key="2">
    <source>
        <dbReference type="Proteomes" id="UP001062846"/>
    </source>
</evidence>